<dbReference type="GO" id="GO:0005634">
    <property type="term" value="C:nucleus"/>
    <property type="evidence" value="ECO:0007669"/>
    <property type="project" value="UniProtKB-SubCell"/>
</dbReference>
<comment type="similarity">
    <text evidence="7">Belongs to the AP2/ERF transcription factor family. ERF subfamily.</text>
</comment>
<dbReference type="GO" id="GO:0003700">
    <property type="term" value="F:DNA-binding transcription factor activity"/>
    <property type="evidence" value="ECO:0007669"/>
    <property type="project" value="InterPro"/>
</dbReference>
<dbReference type="PROSITE" id="PS51032">
    <property type="entry name" value="AP2_ERF"/>
    <property type="match status" value="1"/>
</dbReference>
<keyword evidence="2" id="KW-0805">Transcription regulation</keyword>
<evidence type="ECO:0000256" key="5">
    <source>
        <dbReference type="ARBA" id="ARBA00023163"/>
    </source>
</evidence>
<keyword evidence="5" id="KW-0804">Transcription</keyword>
<keyword evidence="4" id="KW-0010">Activator</keyword>
<keyword evidence="3" id="KW-0238">DNA-binding</keyword>
<dbReference type="Proteomes" id="UP001187192">
    <property type="component" value="Unassembled WGS sequence"/>
</dbReference>
<reference evidence="9" key="1">
    <citation type="submission" date="2023-07" db="EMBL/GenBank/DDBJ databases">
        <title>draft genome sequence of fig (Ficus carica).</title>
        <authorList>
            <person name="Takahashi T."/>
            <person name="Nishimura K."/>
        </authorList>
    </citation>
    <scope>NUCLEOTIDE SEQUENCE</scope>
</reference>
<protein>
    <recommendedName>
        <fullName evidence="8">AP2/ERF domain-containing protein</fullName>
    </recommendedName>
</protein>
<evidence type="ECO:0000313" key="10">
    <source>
        <dbReference type="Proteomes" id="UP001187192"/>
    </source>
</evidence>
<dbReference type="PANTHER" id="PTHR31985">
    <property type="entry name" value="ETHYLENE-RESPONSIVE TRANSCRIPTION FACTOR ERF042-RELATED"/>
    <property type="match status" value="1"/>
</dbReference>
<feature type="domain" description="AP2/ERF" evidence="8">
    <location>
        <begin position="2"/>
        <end position="67"/>
    </location>
</feature>
<evidence type="ECO:0000313" key="9">
    <source>
        <dbReference type="EMBL" id="GMN52951.1"/>
    </source>
</evidence>
<keyword evidence="10" id="KW-1185">Reference proteome</keyword>
<dbReference type="InterPro" id="IPR051032">
    <property type="entry name" value="AP2/ERF_TF_ERF_subfamily"/>
</dbReference>
<evidence type="ECO:0000256" key="1">
    <source>
        <dbReference type="ARBA" id="ARBA00004123"/>
    </source>
</evidence>
<evidence type="ECO:0000256" key="2">
    <source>
        <dbReference type="ARBA" id="ARBA00023015"/>
    </source>
</evidence>
<dbReference type="SUPFAM" id="SSF54171">
    <property type="entry name" value="DNA-binding domain"/>
    <property type="match status" value="1"/>
</dbReference>
<comment type="caution">
    <text evidence="9">The sequence shown here is derived from an EMBL/GenBank/DDBJ whole genome shotgun (WGS) entry which is preliminary data.</text>
</comment>
<evidence type="ECO:0000256" key="3">
    <source>
        <dbReference type="ARBA" id="ARBA00023125"/>
    </source>
</evidence>
<comment type="subcellular location">
    <subcellularLocation>
        <location evidence="1">Nucleus</location>
    </subcellularLocation>
</comment>
<dbReference type="GO" id="GO:0003677">
    <property type="term" value="F:DNA binding"/>
    <property type="evidence" value="ECO:0007669"/>
    <property type="project" value="UniProtKB-KW"/>
</dbReference>
<dbReference type="InterPro" id="IPR016177">
    <property type="entry name" value="DNA-bd_dom_sf"/>
</dbReference>
<evidence type="ECO:0000256" key="6">
    <source>
        <dbReference type="ARBA" id="ARBA00023242"/>
    </source>
</evidence>
<evidence type="ECO:0000256" key="4">
    <source>
        <dbReference type="ARBA" id="ARBA00023159"/>
    </source>
</evidence>
<keyword evidence="6" id="KW-0539">Nucleus</keyword>
<evidence type="ECO:0000259" key="8">
    <source>
        <dbReference type="PROSITE" id="PS51032"/>
    </source>
</evidence>
<dbReference type="InterPro" id="IPR036955">
    <property type="entry name" value="AP2/ERF_dom_sf"/>
</dbReference>
<dbReference type="Gene3D" id="3.30.730.10">
    <property type="entry name" value="AP2/ERF domain"/>
    <property type="match status" value="1"/>
</dbReference>
<dbReference type="AlphaFoldDB" id="A0AA88AVF6"/>
<organism evidence="9 10">
    <name type="scientific">Ficus carica</name>
    <name type="common">Common fig</name>
    <dbReference type="NCBI Taxonomy" id="3494"/>
    <lineage>
        <taxon>Eukaryota</taxon>
        <taxon>Viridiplantae</taxon>
        <taxon>Streptophyta</taxon>
        <taxon>Embryophyta</taxon>
        <taxon>Tracheophyta</taxon>
        <taxon>Spermatophyta</taxon>
        <taxon>Magnoliopsida</taxon>
        <taxon>eudicotyledons</taxon>
        <taxon>Gunneridae</taxon>
        <taxon>Pentapetalae</taxon>
        <taxon>rosids</taxon>
        <taxon>fabids</taxon>
        <taxon>Rosales</taxon>
        <taxon>Moraceae</taxon>
        <taxon>Ficeae</taxon>
        <taxon>Ficus</taxon>
    </lineage>
</organism>
<dbReference type="InterPro" id="IPR001471">
    <property type="entry name" value="AP2/ERF_dom"/>
</dbReference>
<dbReference type="PANTHER" id="PTHR31985:SF273">
    <property type="entry name" value="ETHYLENE-RESPONSIVE TRANSCRIPTION FACTOR ERF017"/>
    <property type="match status" value="1"/>
</dbReference>
<gene>
    <name evidence="9" type="ORF">TIFTF001_022089</name>
</gene>
<name>A0AA88AVF6_FICCA</name>
<proteinExistence type="inferred from homology"/>
<dbReference type="SMART" id="SM00380">
    <property type="entry name" value="AP2"/>
    <property type="match status" value="1"/>
</dbReference>
<sequence>MLLCGISSNSRCASCWRFKKDGSGGGGWPNSSSRIWLGSYDTPQEAARAYDAAVFCLRGPSALLNFPANPPEIASGGDLSPSGIQEAACRHAHKFPAEADDATPEIPEEMKCAGEHQEGYNLAMAAVRVHDGDDGLTCNAHHYQSSRLWTL</sequence>
<dbReference type="EMBL" id="BTGU01000044">
    <property type="protein sequence ID" value="GMN52951.1"/>
    <property type="molecule type" value="Genomic_DNA"/>
</dbReference>
<accession>A0AA88AVF6</accession>
<evidence type="ECO:0000256" key="7">
    <source>
        <dbReference type="ARBA" id="ARBA00024343"/>
    </source>
</evidence>
<dbReference type="CDD" id="cd00018">
    <property type="entry name" value="AP2"/>
    <property type="match status" value="1"/>
</dbReference>